<dbReference type="PANTHER" id="PTHR45677">
    <property type="entry name" value="GLUTAMATE DECARBOXYLASE-RELATED"/>
    <property type="match status" value="1"/>
</dbReference>
<reference evidence="10" key="1">
    <citation type="journal article" date="2019" name="Sci. Total Environ.">
        <title>Whole transcriptome analysis of an estuarine amphipod exposed to highway road dust.</title>
        <authorList>
            <person name="Hiki K."/>
            <person name="Nakajima F."/>
            <person name="Tobino T."/>
            <person name="Watanabe H."/>
            <person name="Yamamoto H."/>
        </authorList>
    </citation>
    <scope>NUCLEOTIDE SEQUENCE</scope>
    <source>
        <tissue evidence="10">Whole body</tissue>
    </source>
</reference>
<dbReference type="GO" id="GO:0005737">
    <property type="term" value="C:cytoplasm"/>
    <property type="evidence" value="ECO:0007669"/>
    <property type="project" value="TreeGrafter"/>
</dbReference>
<evidence type="ECO:0000256" key="8">
    <source>
        <dbReference type="RuleBase" id="RU000382"/>
    </source>
</evidence>
<dbReference type="InterPro" id="IPR015424">
    <property type="entry name" value="PyrdxlP-dep_Trfase"/>
</dbReference>
<evidence type="ECO:0000256" key="3">
    <source>
        <dbReference type="ARBA" id="ARBA00011738"/>
    </source>
</evidence>
<dbReference type="AlphaFoldDB" id="A0A4D6YQI3"/>
<protein>
    <submittedName>
        <fullName evidence="10">Glutamate decarboxylase</fullName>
    </submittedName>
</protein>
<accession>A0A4D6YQI3</accession>
<keyword evidence="6 8" id="KW-0456">Lyase</keyword>
<sequence length="541" mass="61257">MDRRSPMSIPAPARSPRISPRCSPCSSPATARRFKDDIEAMPRNIDKLLYTDLLPFDITGGPETREFLNRVADISTDFVEKTFDRGCKILDFHQPEQLKEVLDLEIPADPLPLDQLLHDCRDALKYQVKTGHPRFMNQLSCGLEVISLGGEWLTAAANINMFTYEIAPVFILMEQATMRHMRKVIGYKNGDSIMAPGGSVSNLYAALAARHKMFPEYKEKGLLALKGQLVMFTSVHSHYSLKGAAASMGLGTDNLVLVPVDDKGRMIPAELDRLIEEQKSKGNLPFFVCATAGTTVMGAFDPLNPIADICEKHKLWFHVDAAWGGGVLLSRNTKHKMAGVERSNSLTWNPHKLMGVLLQCSTVHFQEDGLLISCNQMCADYLFQQDKPYDVTYDTGDKVIQCGRHNDIFKFWLLWRSKGDSGFEKHIDHLFDMTAYLVEKLKTNNDKFELLNDEPELTNVCFWYVPYRLRTMKPGPERHKLLGEVQPILKGRMMTAGSLMIGYQPLDHHPNFFRNIISSQAVCRDDIDFMIVEMDRLGYDL</sequence>
<dbReference type="Gene3D" id="3.90.1150.170">
    <property type="match status" value="1"/>
</dbReference>
<dbReference type="InterPro" id="IPR015421">
    <property type="entry name" value="PyrdxlP-dep_Trfase_major"/>
</dbReference>
<dbReference type="EMBL" id="MK776972">
    <property type="protein sequence ID" value="QCI31497.1"/>
    <property type="molecule type" value="mRNA"/>
</dbReference>
<evidence type="ECO:0000256" key="7">
    <source>
        <dbReference type="PIRSR" id="PIRSR602129-50"/>
    </source>
</evidence>
<dbReference type="Pfam" id="PF00282">
    <property type="entry name" value="Pyridoxal_deC"/>
    <property type="match status" value="1"/>
</dbReference>
<organism evidence="10">
    <name type="scientific">Grandidierella japonica</name>
    <name type="common">Amphipod</name>
    <dbReference type="NCBI Taxonomy" id="429032"/>
    <lineage>
        <taxon>Eukaryota</taxon>
        <taxon>Metazoa</taxon>
        <taxon>Ecdysozoa</taxon>
        <taxon>Arthropoda</taxon>
        <taxon>Crustacea</taxon>
        <taxon>Multicrustacea</taxon>
        <taxon>Malacostraca</taxon>
        <taxon>Eumalacostraca</taxon>
        <taxon>Peracarida</taxon>
        <taxon>Amphipoda</taxon>
        <taxon>Senticaudata</taxon>
        <taxon>Corophiida</taxon>
        <taxon>Corophiidira</taxon>
        <taxon>Corophioidea</taxon>
        <taxon>Corophiidae</taxon>
        <taxon>Grandidierella</taxon>
    </lineage>
</organism>
<evidence type="ECO:0000256" key="4">
    <source>
        <dbReference type="ARBA" id="ARBA00022793"/>
    </source>
</evidence>
<dbReference type="GO" id="GO:0009449">
    <property type="term" value="P:gamma-aminobutyric acid biosynthetic process"/>
    <property type="evidence" value="ECO:0007669"/>
    <property type="project" value="TreeGrafter"/>
</dbReference>
<dbReference type="FunFam" id="3.40.640.10:FF:000016">
    <property type="entry name" value="Glutamate decarboxylase like 1"/>
    <property type="match status" value="1"/>
</dbReference>
<feature type="compositionally biased region" description="Low complexity" evidence="9">
    <location>
        <begin position="8"/>
        <end position="29"/>
    </location>
</feature>
<evidence type="ECO:0000256" key="9">
    <source>
        <dbReference type="SAM" id="MobiDB-lite"/>
    </source>
</evidence>
<name>A0A4D6YQI3_GRAJA</name>
<feature type="modified residue" description="N6-(pyridoxal phosphate)lysine" evidence="7">
    <location>
        <position position="352"/>
    </location>
</feature>
<dbReference type="SUPFAM" id="SSF53383">
    <property type="entry name" value="PLP-dependent transferases"/>
    <property type="match status" value="1"/>
</dbReference>
<dbReference type="Gene3D" id="3.40.640.10">
    <property type="entry name" value="Type I PLP-dependent aspartate aminotransferase-like (Major domain)"/>
    <property type="match status" value="1"/>
</dbReference>
<dbReference type="CDD" id="cd06450">
    <property type="entry name" value="DOPA_deC_like"/>
    <property type="match status" value="1"/>
</dbReference>
<feature type="region of interest" description="Disordered" evidence="9">
    <location>
        <begin position="1"/>
        <end position="29"/>
    </location>
</feature>
<evidence type="ECO:0000256" key="6">
    <source>
        <dbReference type="ARBA" id="ARBA00023239"/>
    </source>
</evidence>
<evidence type="ECO:0000313" key="10">
    <source>
        <dbReference type="EMBL" id="QCI31497.1"/>
    </source>
</evidence>
<evidence type="ECO:0000256" key="2">
    <source>
        <dbReference type="ARBA" id="ARBA00009533"/>
    </source>
</evidence>
<evidence type="ECO:0000256" key="5">
    <source>
        <dbReference type="ARBA" id="ARBA00022898"/>
    </source>
</evidence>
<comment type="similarity">
    <text evidence="2 8">Belongs to the group II decarboxylase family.</text>
</comment>
<proteinExistence type="evidence at transcript level"/>
<comment type="cofactor">
    <cofactor evidence="1 7 8">
        <name>pyridoxal 5'-phosphate</name>
        <dbReference type="ChEBI" id="CHEBI:597326"/>
    </cofactor>
</comment>
<dbReference type="PANTHER" id="PTHR45677:SF10">
    <property type="entry name" value="GLUTAMATE DECARBOXYLASE"/>
    <property type="match status" value="1"/>
</dbReference>
<comment type="subunit">
    <text evidence="3">Homodimer.</text>
</comment>
<keyword evidence="5 7" id="KW-0663">Pyridoxal phosphate</keyword>
<keyword evidence="4" id="KW-0210">Decarboxylase</keyword>
<evidence type="ECO:0000256" key="1">
    <source>
        <dbReference type="ARBA" id="ARBA00001933"/>
    </source>
</evidence>
<dbReference type="GO" id="GO:0030170">
    <property type="term" value="F:pyridoxal phosphate binding"/>
    <property type="evidence" value="ECO:0007669"/>
    <property type="project" value="InterPro"/>
</dbReference>
<dbReference type="GO" id="GO:0004351">
    <property type="term" value="F:glutamate decarboxylase activity"/>
    <property type="evidence" value="ECO:0007669"/>
    <property type="project" value="TreeGrafter"/>
</dbReference>
<dbReference type="InterPro" id="IPR002129">
    <property type="entry name" value="PyrdxlP-dep_de-COase"/>
</dbReference>